<dbReference type="PANTHER" id="PTHR11177">
    <property type="entry name" value="CHITINASE"/>
    <property type="match status" value="1"/>
</dbReference>
<dbReference type="GO" id="GO:0005576">
    <property type="term" value="C:extracellular region"/>
    <property type="evidence" value="ECO:0007669"/>
    <property type="project" value="InterPro"/>
</dbReference>
<comment type="catalytic activity">
    <reaction evidence="1">
        <text>Random endo-hydrolysis of N-acetyl-beta-D-glucosaminide (1-&gt;4)-beta-linkages in chitin and chitodextrins.</text>
        <dbReference type="EC" id="3.2.1.14"/>
    </reaction>
</comment>
<evidence type="ECO:0000256" key="3">
    <source>
        <dbReference type="ARBA" id="ARBA00012729"/>
    </source>
</evidence>
<evidence type="ECO:0000259" key="14">
    <source>
        <dbReference type="PROSITE" id="PS50940"/>
    </source>
</evidence>
<evidence type="ECO:0000256" key="9">
    <source>
        <dbReference type="ARBA" id="ARBA00023277"/>
    </source>
</evidence>
<dbReference type="SMART" id="SM00494">
    <property type="entry name" value="ChtBD2"/>
    <property type="match status" value="1"/>
</dbReference>
<dbReference type="SUPFAM" id="SSF57625">
    <property type="entry name" value="Invertebrate chitin-binding proteins"/>
    <property type="match status" value="1"/>
</dbReference>
<dbReference type="OrthoDB" id="73875at2759"/>
<keyword evidence="6 12" id="KW-0378">Hydrolase</keyword>
<dbReference type="SUPFAM" id="SSF54556">
    <property type="entry name" value="Chitinase insertion domain"/>
    <property type="match status" value="1"/>
</dbReference>
<feature type="region of interest" description="Disordered" evidence="13">
    <location>
        <begin position="593"/>
        <end position="642"/>
    </location>
</feature>
<dbReference type="InterPro" id="IPR050314">
    <property type="entry name" value="Glycosyl_Hydrlase_18"/>
</dbReference>
<dbReference type="AlphaFoldDB" id="D6N9T2"/>
<evidence type="ECO:0000256" key="10">
    <source>
        <dbReference type="ARBA" id="ARBA00023295"/>
    </source>
</evidence>
<feature type="region of interest" description="Disordered" evidence="13">
    <location>
        <begin position="407"/>
        <end position="439"/>
    </location>
</feature>
<protein>
    <recommendedName>
        <fullName evidence="3">chitinase</fullName>
        <ecNumber evidence="3">3.2.1.14</ecNumber>
    </recommendedName>
</protein>
<dbReference type="Gene3D" id="3.10.50.10">
    <property type="match status" value="1"/>
</dbReference>
<dbReference type="Gene3D" id="3.20.20.80">
    <property type="entry name" value="Glycosidases"/>
    <property type="match status" value="1"/>
</dbReference>
<dbReference type="InterPro" id="IPR002557">
    <property type="entry name" value="Chitin-bd_dom"/>
</dbReference>
<proteinExistence type="evidence at transcript level"/>
<evidence type="ECO:0000256" key="1">
    <source>
        <dbReference type="ARBA" id="ARBA00000822"/>
    </source>
</evidence>
<evidence type="ECO:0000256" key="8">
    <source>
        <dbReference type="ARBA" id="ARBA00023157"/>
    </source>
</evidence>
<name>D6N9T2_PENMO</name>
<keyword evidence="4" id="KW-0147">Chitin-binding</keyword>
<dbReference type="SMART" id="SM00636">
    <property type="entry name" value="Glyco_18"/>
    <property type="match status" value="1"/>
</dbReference>
<dbReference type="Pfam" id="PF01607">
    <property type="entry name" value="CBM_14"/>
    <property type="match status" value="1"/>
</dbReference>
<dbReference type="SUPFAM" id="SSF51445">
    <property type="entry name" value="(Trans)glycosidases"/>
    <property type="match status" value="1"/>
</dbReference>
<feature type="domain" description="Chitin-binding type-2" evidence="14">
    <location>
        <begin position="442"/>
        <end position="498"/>
    </location>
</feature>
<dbReference type="PROSITE" id="PS50940">
    <property type="entry name" value="CHIT_BIND_II"/>
    <property type="match status" value="1"/>
</dbReference>
<evidence type="ECO:0000256" key="13">
    <source>
        <dbReference type="SAM" id="MobiDB-lite"/>
    </source>
</evidence>
<evidence type="ECO:0000256" key="11">
    <source>
        <dbReference type="ARBA" id="ARBA00023326"/>
    </source>
</evidence>
<dbReference type="PANTHER" id="PTHR11177:SF144">
    <property type="entry name" value="CHITINASE 5"/>
    <property type="match status" value="1"/>
</dbReference>
<evidence type="ECO:0000256" key="2">
    <source>
        <dbReference type="ARBA" id="ARBA00009121"/>
    </source>
</evidence>
<dbReference type="GO" id="GO:0008843">
    <property type="term" value="F:endochitinase activity"/>
    <property type="evidence" value="ECO:0007669"/>
    <property type="project" value="UniProtKB-EC"/>
</dbReference>
<dbReference type="GO" id="GO:0000272">
    <property type="term" value="P:polysaccharide catabolic process"/>
    <property type="evidence" value="ECO:0007669"/>
    <property type="project" value="UniProtKB-KW"/>
</dbReference>
<sequence length="642" mass="72115">DPRFEQEGAQRRWVRPEGQARRVCYYEAWAIYRPGDGFYDIEDIPANLCTDLIYSFIGLSNVTWEVLILDPEYDINLNGFRRFVALKDKYPDMKTNIAVGGWAEGGRKYSQMVMVPERRASFIRSVVQLLTDYGFDGLDLDWEYPGATDRGGQYADKDNFLKLVQELREAFDTVELGWEITCAVPVAKFRLQEGYHVPQLCSLLDAIHLMTYDLRGNWVGFADVHSMLYTRPGPDEWAYEKLNVNDGALLWVEFGCPRDKLVVGTPFYGRTYTLGDPTNNDLHAPIKKWEGGGKPGPYTNATGTMAYFEICLMMKEDSEWVDCYDDVGLVPFTHKGDQWVGYEDPDSLKIKMDFIREQGYLGAMTWAIDQDDFRNWCGRGQNPMMNTIYDGMKDYVVPVAPTLPPTTTSPWWTPPTTTTTTRDPSITTTTRDPNLPTTTMGPIDCTAQEYWPHPDCDKYYWCFEGIPHLEYCPAGTVWNQAIKACDWPANVDTSGCNMPSLSKDASQRPLHNTIPLNVRTKGTPHSGKAPKVPLNLISKKPAPAKSLPAKSVDAKLVHNNAPPAKPAHAKPLHAKPVRVKPAPVKPLHTKAIHAKPAQVKSAHTKPQAANLEPSTPEPSNLKLSKSEPAKSVPPLLMKMVKN</sequence>
<keyword evidence="8" id="KW-1015">Disulfide bond</keyword>
<evidence type="ECO:0000256" key="4">
    <source>
        <dbReference type="ARBA" id="ARBA00022669"/>
    </source>
</evidence>
<dbReference type="InterPro" id="IPR036508">
    <property type="entry name" value="Chitin-bd_dom_sf"/>
</dbReference>
<dbReference type="Pfam" id="PF00704">
    <property type="entry name" value="Glyco_hydro_18"/>
    <property type="match status" value="1"/>
</dbReference>
<evidence type="ECO:0000256" key="5">
    <source>
        <dbReference type="ARBA" id="ARBA00022729"/>
    </source>
</evidence>
<dbReference type="GO" id="GO:0008061">
    <property type="term" value="F:chitin binding"/>
    <property type="evidence" value="ECO:0007669"/>
    <property type="project" value="UniProtKB-KW"/>
</dbReference>
<evidence type="ECO:0000313" key="16">
    <source>
        <dbReference type="EMBL" id="ADG22162.1"/>
    </source>
</evidence>
<keyword evidence="10 12" id="KW-0326">Glycosidase</keyword>
<evidence type="ECO:0000259" key="15">
    <source>
        <dbReference type="PROSITE" id="PS51910"/>
    </source>
</evidence>
<evidence type="ECO:0000256" key="7">
    <source>
        <dbReference type="ARBA" id="ARBA00023024"/>
    </source>
</evidence>
<feature type="domain" description="GH18" evidence="15">
    <location>
        <begin position="20"/>
        <end position="395"/>
    </location>
</feature>
<evidence type="ECO:0000256" key="12">
    <source>
        <dbReference type="RuleBase" id="RU000489"/>
    </source>
</evidence>
<dbReference type="InterPro" id="IPR029070">
    <property type="entry name" value="Chitinase_insertion_sf"/>
</dbReference>
<keyword evidence="5" id="KW-0732">Signal</keyword>
<dbReference type="InterPro" id="IPR017853">
    <property type="entry name" value="GH"/>
</dbReference>
<dbReference type="InterPro" id="IPR011583">
    <property type="entry name" value="Chitinase_II/V-like_cat"/>
</dbReference>
<dbReference type="EC" id="3.2.1.14" evidence="3"/>
<dbReference type="InterPro" id="IPR001579">
    <property type="entry name" value="Glyco_hydro_18_chit_AS"/>
</dbReference>
<dbReference type="FunFam" id="3.20.20.80:FF:000144">
    <property type="entry name" value="Chitinase"/>
    <property type="match status" value="1"/>
</dbReference>
<dbReference type="InterPro" id="IPR001223">
    <property type="entry name" value="Glyco_hydro18_cat"/>
</dbReference>
<feature type="non-terminal residue" evidence="16">
    <location>
        <position position="1"/>
    </location>
</feature>
<evidence type="ECO:0000256" key="6">
    <source>
        <dbReference type="ARBA" id="ARBA00022801"/>
    </source>
</evidence>
<dbReference type="PROSITE" id="PS01095">
    <property type="entry name" value="GH18_1"/>
    <property type="match status" value="1"/>
</dbReference>
<keyword evidence="9" id="KW-0119">Carbohydrate metabolism</keyword>
<dbReference type="GO" id="GO:0006032">
    <property type="term" value="P:chitin catabolic process"/>
    <property type="evidence" value="ECO:0007669"/>
    <property type="project" value="UniProtKB-KW"/>
</dbReference>
<dbReference type="PROSITE" id="PS51910">
    <property type="entry name" value="GH18_2"/>
    <property type="match status" value="1"/>
</dbReference>
<dbReference type="FunFam" id="3.10.50.10:FF:000004">
    <property type="entry name" value="Chitinase 5"/>
    <property type="match status" value="1"/>
</dbReference>
<accession>D6N9T2</accession>
<comment type="similarity">
    <text evidence="2">Belongs to the glycosyl hydrolase 18 family. Chitinase class II subfamily.</text>
</comment>
<keyword evidence="7" id="KW-0146">Chitin degradation</keyword>
<organism evidence="16">
    <name type="scientific">Penaeus monodon</name>
    <name type="common">Giant tiger prawn</name>
    <dbReference type="NCBI Taxonomy" id="6687"/>
    <lineage>
        <taxon>Eukaryota</taxon>
        <taxon>Metazoa</taxon>
        <taxon>Ecdysozoa</taxon>
        <taxon>Arthropoda</taxon>
        <taxon>Crustacea</taxon>
        <taxon>Multicrustacea</taxon>
        <taxon>Malacostraca</taxon>
        <taxon>Eumalacostraca</taxon>
        <taxon>Eucarida</taxon>
        <taxon>Decapoda</taxon>
        <taxon>Dendrobranchiata</taxon>
        <taxon>Penaeoidea</taxon>
        <taxon>Penaeidae</taxon>
        <taxon>Penaeus</taxon>
    </lineage>
</organism>
<reference evidence="16" key="1">
    <citation type="journal article" date="2010" name="Comp. Biochem. Physiol. B, Biochem. Mol. Biol.">
        <title>Chitinases from the black tiger shrimp Penaeus monodon: phylogenetics, expression and activities.</title>
        <authorList>
            <person name="Proespraiwong P."/>
            <person name="Tassanakajon A."/>
            <person name="Rimphanitchayakit V."/>
        </authorList>
    </citation>
    <scope>NUCLEOTIDE SEQUENCE</scope>
</reference>
<dbReference type="EMBL" id="GU344706">
    <property type="protein sequence ID" value="ADG22162.1"/>
    <property type="molecule type" value="mRNA"/>
</dbReference>
<keyword evidence="11" id="KW-0624">Polysaccharide degradation</keyword>
<dbReference type="Gene3D" id="2.170.140.10">
    <property type="entry name" value="Chitin binding domain"/>
    <property type="match status" value="1"/>
</dbReference>